<evidence type="ECO:0000256" key="5">
    <source>
        <dbReference type="ARBA" id="ARBA00022741"/>
    </source>
</evidence>
<accession>A0A6P7MXM7</accession>
<dbReference type="OrthoDB" id="120976at2759"/>
<feature type="domain" description="NACHT" evidence="7">
    <location>
        <begin position="53"/>
        <end position="184"/>
    </location>
</feature>
<dbReference type="InterPro" id="IPR032675">
    <property type="entry name" value="LRR_dom_sf"/>
</dbReference>
<comment type="similarity">
    <text evidence="2">Belongs to the NLRP family.</text>
</comment>
<dbReference type="PROSITE" id="PS50837">
    <property type="entry name" value="NACHT"/>
    <property type="match status" value="1"/>
</dbReference>
<dbReference type="InterPro" id="IPR027417">
    <property type="entry name" value="P-loop_NTPase"/>
</dbReference>
<reference evidence="9" key="1">
    <citation type="submission" date="2025-08" db="UniProtKB">
        <authorList>
            <consortium name="RefSeq"/>
        </authorList>
    </citation>
    <scope>IDENTIFICATION</scope>
</reference>
<dbReference type="Pfam" id="PF05729">
    <property type="entry name" value="NACHT"/>
    <property type="match status" value="1"/>
</dbReference>
<evidence type="ECO:0000313" key="9">
    <source>
        <dbReference type="RefSeq" id="XP_029011732.1"/>
    </source>
</evidence>
<keyword evidence="6" id="KW-0067">ATP-binding</keyword>
<dbReference type="Gene3D" id="3.40.50.300">
    <property type="entry name" value="P-loop containing nucleotide triphosphate hydrolases"/>
    <property type="match status" value="1"/>
</dbReference>
<dbReference type="PANTHER" id="PTHR45690:SF19">
    <property type="entry name" value="NACHT, LRR AND PYD DOMAINS-CONTAINING PROTEIN 3"/>
    <property type="match status" value="1"/>
</dbReference>
<keyword evidence="3" id="KW-0963">Cytoplasm</keyword>
<comment type="subcellular location">
    <subcellularLocation>
        <location evidence="1">Cytoplasm</location>
    </subcellularLocation>
</comment>
<organism evidence="8 9">
    <name type="scientific">Betta splendens</name>
    <name type="common">Siamese fighting fish</name>
    <dbReference type="NCBI Taxonomy" id="158456"/>
    <lineage>
        <taxon>Eukaryota</taxon>
        <taxon>Metazoa</taxon>
        <taxon>Chordata</taxon>
        <taxon>Craniata</taxon>
        <taxon>Vertebrata</taxon>
        <taxon>Euteleostomi</taxon>
        <taxon>Actinopterygii</taxon>
        <taxon>Neopterygii</taxon>
        <taxon>Teleostei</taxon>
        <taxon>Neoteleostei</taxon>
        <taxon>Acanthomorphata</taxon>
        <taxon>Anabantaria</taxon>
        <taxon>Anabantiformes</taxon>
        <taxon>Anabantoidei</taxon>
        <taxon>Osphronemidae</taxon>
        <taxon>Betta</taxon>
    </lineage>
</organism>
<keyword evidence="4" id="KW-0677">Repeat</keyword>
<gene>
    <name evidence="9" type="primary">si:ch73-233m11.2</name>
</gene>
<evidence type="ECO:0000256" key="1">
    <source>
        <dbReference type="ARBA" id="ARBA00004496"/>
    </source>
</evidence>
<dbReference type="SUPFAM" id="SSF52540">
    <property type="entry name" value="P-loop containing nucleoside triphosphate hydrolases"/>
    <property type="match status" value="1"/>
</dbReference>
<protein>
    <submittedName>
        <fullName evidence="9">NACHT, LRR and PYD domains-containing protein 12</fullName>
    </submittedName>
</protein>
<dbReference type="GO" id="GO:0005829">
    <property type="term" value="C:cytosol"/>
    <property type="evidence" value="ECO:0007669"/>
    <property type="project" value="UniProtKB-SubCell"/>
</dbReference>
<dbReference type="Pfam" id="PF13516">
    <property type="entry name" value="LRR_6"/>
    <property type="match status" value="3"/>
</dbReference>
<dbReference type="RefSeq" id="XP_029011732.1">
    <property type="nucleotide sequence ID" value="XM_029155899.3"/>
</dbReference>
<dbReference type="FunCoup" id="A0A6P7MXM7">
    <property type="interactions" value="41"/>
</dbReference>
<dbReference type="InterPro" id="IPR003593">
    <property type="entry name" value="AAA+_ATPase"/>
</dbReference>
<dbReference type="InterPro" id="IPR007111">
    <property type="entry name" value="NACHT_NTPase"/>
</dbReference>
<dbReference type="InterPro" id="IPR001611">
    <property type="entry name" value="Leu-rich_rpt"/>
</dbReference>
<dbReference type="PANTHER" id="PTHR45690">
    <property type="entry name" value="NACHT, LRR AND PYD DOMAINS-CONTAINING PROTEIN 12"/>
    <property type="match status" value="1"/>
</dbReference>
<evidence type="ECO:0000256" key="2">
    <source>
        <dbReference type="ARBA" id="ARBA00008665"/>
    </source>
</evidence>
<dbReference type="AlphaFoldDB" id="A0A6P7MXM7"/>
<dbReference type="GeneID" id="114858536"/>
<evidence type="ECO:0000256" key="6">
    <source>
        <dbReference type="ARBA" id="ARBA00022840"/>
    </source>
</evidence>
<dbReference type="KEGG" id="bspl:114858536"/>
<evidence type="ECO:0000313" key="8">
    <source>
        <dbReference type="Proteomes" id="UP000515150"/>
    </source>
</evidence>
<dbReference type="SMART" id="SM00368">
    <property type="entry name" value="LRR_RI"/>
    <property type="match status" value="8"/>
</dbReference>
<name>A0A6P7MXM7_BETSP</name>
<proteinExistence type="inferred from homology"/>
<dbReference type="Gene3D" id="3.80.10.10">
    <property type="entry name" value="Ribonuclease Inhibitor"/>
    <property type="match status" value="2"/>
</dbReference>
<keyword evidence="8" id="KW-1185">Reference proteome</keyword>
<dbReference type="SMART" id="SM00382">
    <property type="entry name" value="AAA"/>
    <property type="match status" value="1"/>
</dbReference>
<evidence type="ECO:0000259" key="7">
    <source>
        <dbReference type="PROSITE" id="PS50837"/>
    </source>
</evidence>
<dbReference type="InParanoid" id="A0A6P7MXM7"/>
<dbReference type="SUPFAM" id="SSF52047">
    <property type="entry name" value="RNI-like"/>
    <property type="match status" value="2"/>
</dbReference>
<dbReference type="InterPro" id="IPR050637">
    <property type="entry name" value="NLRP_innate_immun_reg"/>
</dbReference>
<dbReference type="GO" id="GO:0005524">
    <property type="term" value="F:ATP binding"/>
    <property type="evidence" value="ECO:0007669"/>
    <property type="project" value="UniProtKB-KW"/>
</dbReference>
<dbReference type="Proteomes" id="UP000515150">
    <property type="component" value="Chromosome 7"/>
</dbReference>
<sequence length="875" mass="94389">MDKDAVLRHMLNLKGVSVEEPVSAVSAVAAGAAGAQASGSADRAVLSALSGTRTVLLVGGEGSGKTTVLEKLLVDWAKGEVLQNFSHVFYLGPRDFGAVEQSLSLEALLRRHHSRVGPGSILRLLQRPEDVLLVIDDLHRFGPSLDASALCCDPSRAVPVPCLLAGLLRGSLLSGAALVVASRPTGASTLLSGTTVELLGFLEPQRQAYFNRVFTDPAAADKALKHMERTLGFYDFCASPGFCRTVGSVYRSLMDAGKELPETLSQLCVDILVQQIQALSLNQPGTRGLVLALGRMASRCCPRGHSSCTTEEVVGFGLQPFLSSLGVFLKVDGDAEGDCCVLSFRSQLLLEFIRAVCFLLGESGPEGVERMLGTCEQHAGFVDLLLCGLSEPAQRAPLEAALGELSSDRSRRFRSWFKSSSRTWLRGCCKERHRRCLRGLYEAQNEQWVREVIVPSSRRCLGCGDMSLQDCVALTYVVACLGELEELNLCRTEGLSERQAEALAPAMGASHRVRLSHSSLNAAAVAHLASALRRGITGELDLSHTRLGDEKFSILSSGLRDCKLRKLNLHACDLTRCEDLLPLLTSSTSQLCVLMMMFNPIGDRGLTQLCTALHSSHCRLQELWLRSCQLTAASMEAFSAAVCSGKSDLTKVDLTQNSVGDGGVEALCRSLQHPLCKLQSLTLFDNELTGACCPHVMRALMSEHCSLSELDLSVNELGQEGALLLCRALARPGCPIEKLGLKRCELTQSVFKELGSVLKGGTGLKSLIVGLNKVGDRGVKHLLEAVAHPTCLLEELDVEMTGLTDACAEDLCAAVKTSKTLKHLELSNNSLTDASVPALVRVMKSSDSVQEMNLKYNDFSEDAFDVLEECPKIRY</sequence>
<evidence type="ECO:0000256" key="4">
    <source>
        <dbReference type="ARBA" id="ARBA00022737"/>
    </source>
</evidence>
<keyword evidence="5" id="KW-0547">Nucleotide-binding</keyword>
<evidence type="ECO:0000256" key="3">
    <source>
        <dbReference type="ARBA" id="ARBA00022490"/>
    </source>
</evidence>